<keyword evidence="4" id="KW-0812">Transmembrane</keyword>
<dbReference type="AlphaFoldDB" id="A0A8S1RBX9"/>
<dbReference type="GO" id="GO:0008519">
    <property type="term" value="F:ammonium channel activity"/>
    <property type="evidence" value="ECO:0007669"/>
    <property type="project" value="InterPro"/>
</dbReference>
<dbReference type="OrthoDB" id="411443at2759"/>
<feature type="domain" description="Ammonium transporter AmtB-like" evidence="5">
    <location>
        <begin position="27"/>
        <end position="296"/>
    </location>
</feature>
<keyword evidence="3" id="KW-0924">Ammonia transport</keyword>
<keyword evidence="7" id="KW-1185">Reference proteome</keyword>
<sequence length="298" mass="32110">MNHISDVGAVINAASDAPVPVNIDTTWVLITSFSGLLTILEFAFISSGAVRYKSVQSSVITVLLGSVLTILFFWLVGYGFAFGDDKNNKFIGFSKFAGVGYIIGSTRDDYSNLIYSIVGAVIVSSLFGLGTLERSRFFSVSICIAFITAILYPIVLHWVQPTGWLYKFGFKDYAGSSYIHMFGGITALVVSFFLKERRDEGGNVHSGIFPHHSPINIGYGSIILSLAILLFVNGTNTKGKNAKYEQGLIAVNTIVAATFSALTSFITQYLKTYKTSLIALSRGSVAGIVAISAIANNV</sequence>
<feature type="transmembrane region" description="Helical" evidence="4">
    <location>
        <begin position="215"/>
        <end position="235"/>
    </location>
</feature>
<organism evidence="6 7">
    <name type="scientific">Paramecium sonneborni</name>
    <dbReference type="NCBI Taxonomy" id="65129"/>
    <lineage>
        <taxon>Eukaryota</taxon>
        <taxon>Sar</taxon>
        <taxon>Alveolata</taxon>
        <taxon>Ciliophora</taxon>
        <taxon>Intramacronucleata</taxon>
        <taxon>Oligohymenophorea</taxon>
        <taxon>Peniculida</taxon>
        <taxon>Parameciidae</taxon>
        <taxon>Paramecium</taxon>
    </lineage>
</organism>
<comment type="similarity">
    <text evidence="1">Belongs to the ammonia transporter channel (TC 1.A.11.2) family.</text>
</comment>
<dbReference type="PANTHER" id="PTHR11730">
    <property type="entry name" value="AMMONIUM TRANSPORTER"/>
    <property type="match status" value="1"/>
</dbReference>
<evidence type="ECO:0000313" key="7">
    <source>
        <dbReference type="Proteomes" id="UP000692954"/>
    </source>
</evidence>
<dbReference type="EMBL" id="CAJJDN010000162">
    <property type="protein sequence ID" value="CAD8125846.1"/>
    <property type="molecule type" value="Genomic_DNA"/>
</dbReference>
<gene>
    <name evidence="6" type="ORF">PSON_ATCC_30995.1.T1620109</name>
</gene>
<accession>A0A8S1RBX9</accession>
<dbReference type="InterPro" id="IPR018047">
    <property type="entry name" value="Ammonium_transpt_CS"/>
</dbReference>
<reference evidence="6" key="1">
    <citation type="submission" date="2021-01" db="EMBL/GenBank/DDBJ databases">
        <authorList>
            <consortium name="Genoscope - CEA"/>
            <person name="William W."/>
        </authorList>
    </citation>
    <scope>NUCLEOTIDE SEQUENCE</scope>
</reference>
<dbReference type="Proteomes" id="UP000692954">
    <property type="component" value="Unassembled WGS sequence"/>
</dbReference>
<dbReference type="PROSITE" id="PS01219">
    <property type="entry name" value="AMMONIUM_TRANSP"/>
    <property type="match status" value="1"/>
</dbReference>
<proteinExistence type="inferred from homology"/>
<evidence type="ECO:0000256" key="4">
    <source>
        <dbReference type="SAM" id="Phobius"/>
    </source>
</evidence>
<comment type="caution">
    <text evidence="6">The sequence shown here is derived from an EMBL/GenBank/DDBJ whole genome shotgun (WGS) entry which is preliminary data.</text>
</comment>
<keyword evidence="4" id="KW-1133">Transmembrane helix</keyword>
<feature type="transmembrane region" description="Helical" evidence="4">
    <location>
        <begin position="113"/>
        <end position="130"/>
    </location>
</feature>
<feature type="transmembrane region" description="Helical" evidence="4">
    <location>
        <begin position="178"/>
        <end position="194"/>
    </location>
</feature>
<feature type="transmembrane region" description="Helical" evidence="4">
    <location>
        <begin position="247"/>
        <end position="270"/>
    </location>
</feature>
<feature type="transmembrane region" description="Helical" evidence="4">
    <location>
        <begin position="27"/>
        <end position="47"/>
    </location>
</feature>
<keyword evidence="2" id="KW-0813">Transport</keyword>
<dbReference type="InterPro" id="IPR024041">
    <property type="entry name" value="NH4_transpt_AmtB-like_dom"/>
</dbReference>
<evidence type="ECO:0000259" key="5">
    <source>
        <dbReference type="Pfam" id="PF00909"/>
    </source>
</evidence>
<evidence type="ECO:0000256" key="3">
    <source>
        <dbReference type="ARBA" id="ARBA00023177"/>
    </source>
</evidence>
<feature type="transmembrane region" description="Helical" evidence="4">
    <location>
        <begin position="137"/>
        <end position="158"/>
    </location>
</feature>
<name>A0A8S1RBX9_9CILI</name>
<feature type="transmembrane region" description="Helical" evidence="4">
    <location>
        <begin position="59"/>
        <end position="81"/>
    </location>
</feature>
<dbReference type="GO" id="GO:0097272">
    <property type="term" value="P:ammonium homeostasis"/>
    <property type="evidence" value="ECO:0007669"/>
    <property type="project" value="TreeGrafter"/>
</dbReference>
<evidence type="ECO:0000256" key="1">
    <source>
        <dbReference type="ARBA" id="ARBA00005887"/>
    </source>
</evidence>
<evidence type="ECO:0000256" key="2">
    <source>
        <dbReference type="ARBA" id="ARBA00022448"/>
    </source>
</evidence>
<dbReference type="Pfam" id="PF00909">
    <property type="entry name" value="Ammonium_transp"/>
    <property type="match status" value="1"/>
</dbReference>
<feature type="transmembrane region" description="Helical" evidence="4">
    <location>
        <begin position="277"/>
        <end position="295"/>
    </location>
</feature>
<protein>
    <recommendedName>
        <fullName evidence="5">Ammonium transporter AmtB-like domain-containing protein</fullName>
    </recommendedName>
</protein>
<dbReference type="GO" id="GO:0005886">
    <property type="term" value="C:plasma membrane"/>
    <property type="evidence" value="ECO:0007669"/>
    <property type="project" value="TreeGrafter"/>
</dbReference>
<dbReference type="PANTHER" id="PTHR11730:SF6">
    <property type="entry name" value="AMMONIUM TRANSPORTER"/>
    <property type="match status" value="1"/>
</dbReference>
<evidence type="ECO:0000313" key="6">
    <source>
        <dbReference type="EMBL" id="CAD8125846.1"/>
    </source>
</evidence>
<keyword evidence="4" id="KW-0472">Membrane</keyword>